<feature type="coiled-coil region" evidence="1">
    <location>
        <begin position="306"/>
        <end position="333"/>
    </location>
</feature>
<dbReference type="EMBL" id="BQNB010017160">
    <property type="protein sequence ID" value="GJT60005.1"/>
    <property type="molecule type" value="Genomic_DNA"/>
</dbReference>
<evidence type="ECO:0008006" key="5">
    <source>
        <dbReference type="Google" id="ProtNLM"/>
    </source>
</evidence>
<evidence type="ECO:0000256" key="1">
    <source>
        <dbReference type="SAM" id="Coils"/>
    </source>
</evidence>
<organism evidence="3 4">
    <name type="scientific">Tanacetum coccineum</name>
    <dbReference type="NCBI Taxonomy" id="301880"/>
    <lineage>
        <taxon>Eukaryota</taxon>
        <taxon>Viridiplantae</taxon>
        <taxon>Streptophyta</taxon>
        <taxon>Embryophyta</taxon>
        <taxon>Tracheophyta</taxon>
        <taxon>Spermatophyta</taxon>
        <taxon>Magnoliopsida</taxon>
        <taxon>eudicotyledons</taxon>
        <taxon>Gunneridae</taxon>
        <taxon>Pentapetalae</taxon>
        <taxon>asterids</taxon>
        <taxon>campanulids</taxon>
        <taxon>Asterales</taxon>
        <taxon>Asteraceae</taxon>
        <taxon>Asteroideae</taxon>
        <taxon>Anthemideae</taxon>
        <taxon>Anthemidinae</taxon>
        <taxon>Tanacetum</taxon>
    </lineage>
</organism>
<sequence>MNVHRVLESFNDICRKDEDPKVLVAAAESLGEGNGVFWVNGLVEVARGLEDLEKVSNRGNVGNQNGNVVNDNVQENVGNMLVNGNRVGCSYKEFLACNPKEYDGMCMALPPQILGLVTADKPNLYAEGSARFLEERIWVLGPSVPPATPTMHPEELVSHMLQTIKHTGYLARCVEVAQEPAGIYPNQVAANNGGQGRGNQGYQARGRAFMLGAGEARQDPNIVTGLEPSDLGFRYEIEIASGQLVEIDKVIKGCKLEIKVHVFDVDLIPFGHRSFDMIIEIEFRIELIPGATPIAKSPYRLAPSEMEELSGQLKELQDKDDNLNSTLMTQEEHCRHVINGNGIHIDPSKIEAVKNWFPAQSIRSSNVIALDSPYLLVLITGTSQSRQHESRKSPTKSLFDVGSRRISIVTVNTKEYHSDVLAIITRIMRSQYQRDLPRNIPLDRVEVLGMIEKRSKVKKGRVPTEMELVQEQTQQGTSHEVSVSTEGVEE</sequence>
<gene>
    <name evidence="3" type="ORF">Tco_1003538</name>
</gene>
<reference evidence="3" key="2">
    <citation type="submission" date="2022-01" db="EMBL/GenBank/DDBJ databases">
        <authorList>
            <person name="Yamashiro T."/>
            <person name="Shiraishi A."/>
            <person name="Satake H."/>
            <person name="Nakayama K."/>
        </authorList>
    </citation>
    <scope>NUCLEOTIDE SEQUENCE</scope>
</reference>
<comment type="caution">
    <text evidence="3">The sequence shown here is derived from an EMBL/GenBank/DDBJ whole genome shotgun (WGS) entry which is preliminary data.</text>
</comment>
<accession>A0ABQ5F9Q6</accession>
<reference evidence="3" key="1">
    <citation type="journal article" date="2022" name="Int. J. Mol. Sci.">
        <title>Draft Genome of Tanacetum Coccineum: Genomic Comparison of Closely Related Tanacetum-Family Plants.</title>
        <authorList>
            <person name="Yamashiro T."/>
            <person name="Shiraishi A."/>
            <person name="Nakayama K."/>
            <person name="Satake H."/>
        </authorList>
    </citation>
    <scope>NUCLEOTIDE SEQUENCE</scope>
</reference>
<dbReference type="InterPro" id="IPR032567">
    <property type="entry name" value="RTL1-rel"/>
</dbReference>
<keyword evidence="1" id="KW-0175">Coiled coil</keyword>
<evidence type="ECO:0000313" key="3">
    <source>
        <dbReference type="EMBL" id="GJT60005.1"/>
    </source>
</evidence>
<dbReference type="Proteomes" id="UP001151760">
    <property type="component" value="Unassembled WGS sequence"/>
</dbReference>
<dbReference type="PANTHER" id="PTHR15503:SF45">
    <property type="entry name" value="RNA-DIRECTED DNA POLYMERASE HOMOLOG"/>
    <property type="match status" value="1"/>
</dbReference>
<dbReference type="PANTHER" id="PTHR15503">
    <property type="entry name" value="LDOC1 RELATED"/>
    <property type="match status" value="1"/>
</dbReference>
<feature type="region of interest" description="Disordered" evidence="2">
    <location>
        <begin position="468"/>
        <end position="490"/>
    </location>
</feature>
<evidence type="ECO:0000313" key="4">
    <source>
        <dbReference type="Proteomes" id="UP001151760"/>
    </source>
</evidence>
<keyword evidence="4" id="KW-1185">Reference proteome</keyword>
<protein>
    <recommendedName>
        <fullName evidence="5">Reverse transcriptase domain-containing protein</fullName>
    </recommendedName>
</protein>
<name>A0ABQ5F9Q6_9ASTR</name>
<feature type="compositionally biased region" description="Polar residues" evidence="2">
    <location>
        <begin position="470"/>
        <end position="490"/>
    </location>
</feature>
<proteinExistence type="predicted"/>
<evidence type="ECO:0000256" key="2">
    <source>
        <dbReference type="SAM" id="MobiDB-lite"/>
    </source>
</evidence>